<dbReference type="Proteomes" id="UP000004995">
    <property type="component" value="Unassembled WGS sequence"/>
</dbReference>
<evidence type="ECO:0000313" key="2">
    <source>
        <dbReference type="EnsemblPlants" id="KQL28752"/>
    </source>
</evidence>
<feature type="region of interest" description="Disordered" evidence="1">
    <location>
        <begin position="1"/>
        <end position="24"/>
    </location>
</feature>
<dbReference type="AlphaFoldDB" id="K3YX45"/>
<keyword evidence="3" id="KW-1185">Reference proteome</keyword>
<dbReference type="EnsemblPlants" id="KQL28752">
    <property type="protein sequence ID" value="KQL28752"/>
    <property type="gene ID" value="SETIT_018841mg"/>
</dbReference>
<dbReference type="InParanoid" id="K3YX45"/>
<dbReference type="EMBL" id="AGNK02000124">
    <property type="status" value="NOT_ANNOTATED_CDS"/>
    <property type="molecule type" value="Genomic_DNA"/>
</dbReference>
<evidence type="ECO:0000313" key="3">
    <source>
        <dbReference type="Proteomes" id="UP000004995"/>
    </source>
</evidence>
<accession>K3YX45</accession>
<name>K3YX45_SETIT</name>
<organism evidence="2 3">
    <name type="scientific">Setaria italica</name>
    <name type="common">Foxtail millet</name>
    <name type="synonym">Panicum italicum</name>
    <dbReference type="NCBI Taxonomy" id="4555"/>
    <lineage>
        <taxon>Eukaryota</taxon>
        <taxon>Viridiplantae</taxon>
        <taxon>Streptophyta</taxon>
        <taxon>Embryophyta</taxon>
        <taxon>Tracheophyta</taxon>
        <taxon>Spermatophyta</taxon>
        <taxon>Magnoliopsida</taxon>
        <taxon>Liliopsida</taxon>
        <taxon>Poales</taxon>
        <taxon>Poaceae</taxon>
        <taxon>PACMAD clade</taxon>
        <taxon>Panicoideae</taxon>
        <taxon>Panicodae</taxon>
        <taxon>Paniceae</taxon>
        <taxon>Cenchrinae</taxon>
        <taxon>Setaria</taxon>
    </lineage>
</organism>
<reference evidence="2" key="2">
    <citation type="submission" date="2018-08" db="UniProtKB">
        <authorList>
            <consortium name="EnsemblPlants"/>
        </authorList>
    </citation>
    <scope>IDENTIFICATION</scope>
    <source>
        <strain evidence="2">Yugu1</strain>
    </source>
</reference>
<proteinExistence type="predicted"/>
<dbReference type="HOGENOM" id="CLU_2417392_0_0_1"/>
<dbReference type="STRING" id="4555.K3YX45"/>
<evidence type="ECO:0000256" key="1">
    <source>
        <dbReference type="SAM" id="MobiDB-lite"/>
    </source>
</evidence>
<dbReference type="Gramene" id="KQL28752">
    <property type="protein sequence ID" value="KQL28752"/>
    <property type="gene ID" value="SETIT_018841mg"/>
</dbReference>
<reference evidence="3" key="1">
    <citation type="journal article" date="2012" name="Nat. Biotechnol.">
        <title>Reference genome sequence of the model plant Setaria.</title>
        <authorList>
            <person name="Bennetzen J.L."/>
            <person name="Schmutz J."/>
            <person name="Wang H."/>
            <person name="Percifield R."/>
            <person name="Hawkins J."/>
            <person name="Pontaroli A.C."/>
            <person name="Estep M."/>
            <person name="Feng L."/>
            <person name="Vaughn J.N."/>
            <person name="Grimwood J."/>
            <person name="Jenkins J."/>
            <person name="Barry K."/>
            <person name="Lindquist E."/>
            <person name="Hellsten U."/>
            <person name="Deshpande S."/>
            <person name="Wang X."/>
            <person name="Wu X."/>
            <person name="Mitros T."/>
            <person name="Triplett J."/>
            <person name="Yang X."/>
            <person name="Ye C.Y."/>
            <person name="Mauro-Herrera M."/>
            <person name="Wang L."/>
            <person name="Li P."/>
            <person name="Sharma M."/>
            <person name="Sharma R."/>
            <person name="Ronald P.C."/>
            <person name="Panaud O."/>
            <person name="Kellogg E.A."/>
            <person name="Brutnell T.P."/>
            <person name="Doust A.N."/>
            <person name="Tuskan G.A."/>
            <person name="Rokhsar D."/>
            <person name="Devos K.M."/>
        </authorList>
    </citation>
    <scope>NUCLEOTIDE SEQUENCE [LARGE SCALE GENOMIC DNA]</scope>
    <source>
        <strain evidence="3">cv. Yugu1</strain>
    </source>
</reference>
<sequence>MDTDACPEEQAASQMDTGARAEEQAAPLVDTGASDYQPFLDVIDEMCGLECRLQRLKKNMLSLGAEGCATGGSDMKNQAVVLVPSAELKEKA</sequence>
<protein>
    <submittedName>
        <fullName evidence="2">Uncharacterized protein</fullName>
    </submittedName>
</protein>